<dbReference type="InterPro" id="IPR003959">
    <property type="entry name" value="ATPase_AAA_core"/>
</dbReference>
<accession>A0ABC9G7B1</accession>
<feature type="domain" description="AAA+ ATPase" evidence="4">
    <location>
        <begin position="157"/>
        <end position="301"/>
    </location>
</feature>
<dbReference type="EMBL" id="OZ075118">
    <property type="protein sequence ID" value="CAL5089060.1"/>
    <property type="molecule type" value="Genomic_DNA"/>
</dbReference>
<dbReference type="InterPro" id="IPR050747">
    <property type="entry name" value="Mitochondrial_chaperone_BCS1"/>
</dbReference>
<sequence>MMTLRRWVADNLGLPPWLILAPVGTLAAAWLPHRGPKMYFDFLFRPLIRQMFPCMDPFVTIDISGERDYSMDGAKFCDAYEEVRAYIPEPGVRAGGDGAQRGGRRRGSNKVWSYIDFDHPTTFESLAMHPEKKRKIMDDLDDFRSSKDYYRRIGKVWKRGYLLYGPPGTGKSSMIAAMANYLNYDIYDIELTTVPSNNDLRKLFIETKGKSIIVIEDIDCSLDLTGQRNSAATTMAVAGAKRKRRTSRMTLSGLLNFTDGIWSAHGGERIIVFTTNFVDKLDPALIRCGRMDMHIEMSYCSFEAYMTLAKNYLDLDTHPLFGTVEKLLQMVEITPANVAECLMMSNCTERRADLCLGRLIDELKKRVQEKEMDMKRAKEEHAASAAAGGDAKPNGGEDTGKS</sequence>
<evidence type="ECO:0000256" key="2">
    <source>
        <dbReference type="RuleBase" id="RU003651"/>
    </source>
</evidence>
<dbReference type="AlphaFoldDB" id="A0ABC9G7B1"/>
<dbReference type="Gene3D" id="3.40.50.300">
    <property type="entry name" value="P-loop containing nucleotide triphosphate hydrolases"/>
    <property type="match status" value="1"/>
</dbReference>
<protein>
    <recommendedName>
        <fullName evidence="4">AAA+ ATPase domain-containing protein</fullName>
    </recommendedName>
</protein>
<dbReference type="CDD" id="cd19510">
    <property type="entry name" value="RecA-like_BCS1"/>
    <property type="match status" value="1"/>
</dbReference>
<feature type="compositionally biased region" description="Low complexity" evidence="3">
    <location>
        <begin position="383"/>
        <end position="392"/>
    </location>
</feature>
<dbReference type="Pfam" id="PF25568">
    <property type="entry name" value="AAA_lid_At3g28540"/>
    <property type="match status" value="1"/>
</dbReference>
<keyword evidence="2" id="KW-0547">Nucleotide-binding</keyword>
<dbReference type="Pfam" id="PF00004">
    <property type="entry name" value="AAA"/>
    <property type="match status" value="1"/>
</dbReference>
<evidence type="ECO:0000313" key="6">
    <source>
        <dbReference type="Proteomes" id="UP001497457"/>
    </source>
</evidence>
<evidence type="ECO:0000256" key="1">
    <source>
        <dbReference type="ARBA" id="ARBA00007448"/>
    </source>
</evidence>
<keyword evidence="2" id="KW-0067">ATP-binding</keyword>
<dbReference type="Proteomes" id="UP001497457">
    <property type="component" value="Chromosome 8b"/>
</dbReference>
<dbReference type="Gene3D" id="6.10.280.40">
    <property type="match status" value="1"/>
</dbReference>
<dbReference type="PANTHER" id="PTHR23070">
    <property type="entry name" value="BCS1 AAA-TYPE ATPASE"/>
    <property type="match status" value="1"/>
</dbReference>
<dbReference type="PROSITE" id="PS00674">
    <property type="entry name" value="AAA"/>
    <property type="match status" value="1"/>
</dbReference>
<reference evidence="5" key="1">
    <citation type="submission" date="2024-10" db="EMBL/GenBank/DDBJ databases">
        <authorList>
            <person name="Ryan C."/>
        </authorList>
    </citation>
    <scope>NUCLEOTIDE SEQUENCE [LARGE SCALE GENOMIC DNA]</scope>
</reference>
<name>A0ABC9G7B1_9POAL</name>
<dbReference type="InterPro" id="IPR027417">
    <property type="entry name" value="P-loop_NTPase"/>
</dbReference>
<dbReference type="SUPFAM" id="SSF52540">
    <property type="entry name" value="P-loop containing nucleoside triphosphate hydrolases"/>
    <property type="match status" value="1"/>
</dbReference>
<keyword evidence="6" id="KW-1185">Reference proteome</keyword>
<comment type="similarity">
    <text evidence="1">Belongs to the AAA ATPase family. BCS1 subfamily.</text>
</comment>
<evidence type="ECO:0000313" key="5">
    <source>
        <dbReference type="EMBL" id="CAL5089060.1"/>
    </source>
</evidence>
<dbReference type="InterPro" id="IPR003960">
    <property type="entry name" value="ATPase_AAA_CS"/>
</dbReference>
<dbReference type="InterPro" id="IPR003593">
    <property type="entry name" value="AAA+_ATPase"/>
</dbReference>
<proteinExistence type="inferred from homology"/>
<organism evidence="5 6">
    <name type="scientific">Urochloa decumbens</name>
    <dbReference type="NCBI Taxonomy" id="240449"/>
    <lineage>
        <taxon>Eukaryota</taxon>
        <taxon>Viridiplantae</taxon>
        <taxon>Streptophyta</taxon>
        <taxon>Embryophyta</taxon>
        <taxon>Tracheophyta</taxon>
        <taxon>Spermatophyta</taxon>
        <taxon>Magnoliopsida</taxon>
        <taxon>Liliopsida</taxon>
        <taxon>Poales</taxon>
        <taxon>Poaceae</taxon>
        <taxon>PACMAD clade</taxon>
        <taxon>Panicoideae</taxon>
        <taxon>Panicodae</taxon>
        <taxon>Paniceae</taxon>
        <taxon>Melinidinae</taxon>
        <taxon>Urochloa</taxon>
    </lineage>
</organism>
<feature type="region of interest" description="Disordered" evidence="3">
    <location>
        <begin position="369"/>
        <end position="402"/>
    </location>
</feature>
<evidence type="ECO:0000259" key="4">
    <source>
        <dbReference type="SMART" id="SM00382"/>
    </source>
</evidence>
<evidence type="ECO:0000256" key="3">
    <source>
        <dbReference type="SAM" id="MobiDB-lite"/>
    </source>
</evidence>
<dbReference type="SMART" id="SM00382">
    <property type="entry name" value="AAA"/>
    <property type="match status" value="1"/>
</dbReference>
<dbReference type="GO" id="GO:0005524">
    <property type="term" value="F:ATP binding"/>
    <property type="evidence" value="ECO:0007669"/>
    <property type="project" value="UniProtKB-KW"/>
</dbReference>
<feature type="compositionally biased region" description="Basic and acidic residues" evidence="3">
    <location>
        <begin position="369"/>
        <end position="382"/>
    </location>
</feature>
<dbReference type="InterPro" id="IPR058017">
    <property type="entry name" value="At3g28540-like_C"/>
</dbReference>
<gene>
    <name evidence="5" type="ORF">URODEC1_LOCUS113150</name>
</gene>